<accession>A0A8J3DXM3</accession>
<reference evidence="1" key="1">
    <citation type="journal article" date="2014" name="Int. J. Syst. Evol. Microbiol.">
        <title>Complete genome sequence of Corynebacterium casei LMG S-19264T (=DSM 44701T), isolated from a smear-ripened cheese.</title>
        <authorList>
            <consortium name="US DOE Joint Genome Institute (JGI-PGF)"/>
            <person name="Walter F."/>
            <person name="Albersmeier A."/>
            <person name="Kalinowski J."/>
            <person name="Ruckert C."/>
        </authorList>
    </citation>
    <scope>NUCLEOTIDE SEQUENCE</scope>
    <source>
        <strain evidence="1">KCTC 42249</strain>
    </source>
</reference>
<reference evidence="1" key="2">
    <citation type="submission" date="2020-09" db="EMBL/GenBank/DDBJ databases">
        <authorList>
            <person name="Sun Q."/>
            <person name="Kim S."/>
        </authorList>
    </citation>
    <scope>NUCLEOTIDE SEQUENCE</scope>
    <source>
        <strain evidence="1">KCTC 42249</strain>
    </source>
</reference>
<dbReference type="Proteomes" id="UP000630142">
    <property type="component" value="Unassembled WGS sequence"/>
</dbReference>
<sequence length="56" mass="6614">MRMFNDVTRFAAMYLAHRARLRTERMLGALPTDIRKDIGWPDSVHERISFQPPVQN</sequence>
<evidence type="ECO:0000313" key="2">
    <source>
        <dbReference type="Proteomes" id="UP000630142"/>
    </source>
</evidence>
<evidence type="ECO:0008006" key="3">
    <source>
        <dbReference type="Google" id="ProtNLM"/>
    </source>
</evidence>
<organism evidence="1 2">
    <name type="scientific">Tianweitania populi</name>
    <dbReference type="NCBI Taxonomy" id="1607949"/>
    <lineage>
        <taxon>Bacteria</taxon>
        <taxon>Pseudomonadati</taxon>
        <taxon>Pseudomonadota</taxon>
        <taxon>Alphaproteobacteria</taxon>
        <taxon>Hyphomicrobiales</taxon>
        <taxon>Phyllobacteriaceae</taxon>
        <taxon>Tianweitania</taxon>
    </lineage>
</organism>
<comment type="caution">
    <text evidence="1">The sequence shown here is derived from an EMBL/GenBank/DDBJ whole genome shotgun (WGS) entry which is preliminary data.</text>
</comment>
<proteinExistence type="predicted"/>
<protein>
    <recommendedName>
        <fullName evidence="3">DUF1127 domain-containing protein</fullName>
    </recommendedName>
</protein>
<evidence type="ECO:0000313" key="1">
    <source>
        <dbReference type="EMBL" id="GHD10556.1"/>
    </source>
</evidence>
<dbReference type="AlphaFoldDB" id="A0A8J3DXM3"/>
<name>A0A8J3DXM3_9HYPH</name>
<keyword evidence="2" id="KW-1185">Reference proteome</keyword>
<gene>
    <name evidence="1" type="ORF">GCM10016234_12540</name>
</gene>
<dbReference type="EMBL" id="BMZQ01000001">
    <property type="protein sequence ID" value="GHD10556.1"/>
    <property type="molecule type" value="Genomic_DNA"/>
</dbReference>
<dbReference type="RefSeq" id="WP_189502581.1">
    <property type="nucleotide sequence ID" value="NZ_BMZQ01000001.1"/>
</dbReference>